<dbReference type="HAMAP" id="MF_01401">
    <property type="entry name" value="MsrA"/>
    <property type="match status" value="1"/>
</dbReference>
<dbReference type="Pfam" id="PF01625">
    <property type="entry name" value="PMSR"/>
    <property type="match status" value="1"/>
</dbReference>
<reference evidence="7" key="1">
    <citation type="submission" date="2023-01" db="EMBL/GenBank/DDBJ databases">
        <title>Metagenome sequencing of chrysophaentin producing Chrysophaeum taylorii.</title>
        <authorList>
            <person name="Davison J."/>
            <person name="Bewley C."/>
        </authorList>
    </citation>
    <scope>NUCLEOTIDE SEQUENCE</scope>
    <source>
        <strain evidence="7">NIES-1699</strain>
    </source>
</reference>
<dbReference type="InterPro" id="IPR036509">
    <property type="entry name" value="Met_Sox_Rdtase_MsrA_sf"/>
</dbReference>
<evidence type="ECO:0000313" key="8">
    <source>
        <dbReference type="Proteomes" id="UP001230188"/>
    </source>
</evidence>
<evidence type="ECO:0000256" key="5">
    <source>
        <dbReference type="SAM" id="MobiDB-lite"/>
    </source>
</evidence>
<dbReference type="EMBL" id="JAQMWT010000391">
    <property type="protein sequence ID" value="KAJ8602057.1"/>
    <property type="molecule type" value="Genomic_DNA"/>
</dbReference>
<keyword evidence="3" id="KW-0560">Oxidoreductase</keyword>
<evidence type="ECO:0000256" key="3">
    <source>
        <dbReference type="ARBA" id="ARBA00023002"/>
    </source>
</evidence>
<feature type="region of interest" description="Disordered" evidence="5">
    <location>
        <begin position="219"/>
        <end position="259"/>
    </location>
</feature>
<dbReference type="SUPFAM" id="SSF55068">
    <property type="entry name" value="Peptide methionine sulfoxide reductase"/>
    <property type="match status" value="1"/>
</dbReference>
<evidence type="ECO:0000259" key="6">
    <source>
        <dbReference type="Pfam" id="PF01625"/>
    </source>
</evidence>
<dbReference type="InterPro" id="IPR002569">
    <property type="entry name" value="Met_Sox_Rdtase_MsrA_dom"/>
</dbReference>
<feature type="compositionally biased region" description="Polar residues" evidence="5">
    <location>
        <begin position="239"/>
        <end position="250"/>
    </location>
</feature>
<dbReference type="NCBIfam" id="TIGR00401">
    <property type="entry name" value="msrA"/>
    <property type="match status" value="1"/>
</dbReference>
<dbReference type="EC" id="1.8.4.11" evidence="2"/>
<proteinExistence type="inferred from homology"/>
<dbReference type="GO" id="GO:0008113">
    <property type="term" value="F:peptide-methionine (S)-S-oxide reductase activity"/>
    <property type="evidence" value="ECO:0007669"/>
    <property type="project" value="UniProtKB-EC"/>
</dbReference>
<feature type="domain" description="Peptide methionine sulphoxide reductase MsrA" evidence="6">
    <location>
        <begin position="348"/>
        <end position="505"/>
    </location>
</feature>
<name>A0AAD7UBT3_9STRA</name>
<dbReference type="InterPro" id="IPR029358">
    <property type="entry name" value="CFAP96"/>
</dbReference>
<sequence>MDYLFSKPDFNCLGDPYLDPPRNPYQHGCAKGTPQFQTAPPKKGQTANTVGYGPLNYTPSHLQGKDPYQDTYKVLAKSRQAGCRKFRTPNGFAYASPTKRSSTPGDSAGTFAGRIEYLPNNKAQGPKKKIDVDATSRRNIQIVPPKRGGAGVSGTLIGGQNIEYVSSDYDAYTKMLKVEHKIHRDGVGQRRPFSSVTRRSDLFDPNIRANSQPCYSVLPKQEDSRGQRASSGRKIFRPTSPNKTGYSGTISPFPESVPEQFDDRERRLAVLPLRRQPDKEAFKEIPHNLKDRKPFRPTSGQLAGASGGNSRAFEVQNISMGKVLAKLSTKPARDLTPPDPAESVHITYLGAGCFWGTEKFFRRHVFEHGKIVATEVGFMGGRVKNPTYNQVCNGDTGHVEVCKIQFQGPNKMFAEMLRFFFSFHDSTTKDRQGNDHGTQYASTIFVTEERQRRIAEVTISELQAAMDKKGHRFRKNRVVTVVRKAGPFFAADAGHQRYLERNPGGTRAP</sequence>
<comment type="caution">
    <text evidence="7">The sequence shown here is derived from an EMBL/GenBank/DDBJ whole genome shotgun (WGS) entry which is preliminary data.</text>
</comment>
<evidence type="ECO:0000256" key="4">
    <source>
        <dbReference type="ARBA" id="ARBA00030643"/>
    </source>
</evidence>
<dbReference type="PANTHER" id="PTHR43774">
    <property type="entry name" value="PEPTIDE METHIONINE SULFOXIDE REDUCTASE"/>
    <property type="match status" value="1"/>
</dbReference>
<protein>
    <recommendedName>
        <fullName evidence="2">peptide-methionine (S)-S-oxide reductase</fullName>
        <ecNumber evidence="2">1.8.4.11</ecNumber>
    </recommendedName>
    <alternativeName>
        <fullName evidence="4">Peptide-methionine (S)-S-oxide reductase</fullName>
    </alternativeName>
</protein>
<accession>A0AAD7UBT3</accession>
<evidence type="ECO:0000256" key="2">
    <source>
        <dbReference type="ARBA" id="ARBA00012502"/>
    </source>
</evidence>
<organism evidence="7 8">
    <name type="scientific">Chrysophaeum taylorii</name>
    <dbReference type="NCBI Taxonomy" id="2483200"/>
    <lineage>
        <taxon>Eukaryota</taxon>
        <taxon>Sar</taxon>
        <taxon>Stramenopiles</taxon>
        <taxon>Ochrophyta</taxon>
        <taxon>Pelagophyceae</taxon>
        <taxon>Pelagomonadales</taxon>
        <taxon>Pelagomonadaceae</taxon>
        <taxon>Chrysophaeum</taxon>
    </lineage>
</organism>
<gene>
    <name evidence="7" type="ORF">CTAYLR_002780</name>
</gene>
<comment type="similarity">
    <text evidence="1">Belongs to the MsrA Met sulfoxide reductase family.</text>
</comment>
<dbReference type="PANTHER" id="PTHR43774:SF1">
    <property type="entry name" value="PEPTIDE METHIONINE SULFOXIDE REDUCTASE MSRA 2"/>
    <property type="match status" value="1"/>
</dbReference>
<keyword evidence="8" id="KW-1185">Reference proteome</keyword>
<evidence type="ECO:0000256" key="1">
    <source>
        <dbReference type="ARBA" id="ARBA00005591"/>
    </source>
</evidence>
<dbReference type="Pfam" id="PF15239">
    <property type="entry name" value="CFAP96-like"/>
    <property type="match status" value="1"/>
</dbReference>
<dbReference type="Proteomes" id="UP001230188">
    <property type="component" value="Unassembled WGS sequence"/>
</dbReference>
<dbReference type="Gene3D" id="3.30.1060.10">
    <property type="entry name" value="Peptide methionine sulphoxide reductase MsrA"/>
    <property type="match status" value="1"/>
</dbReference>
<evidence type="ECO:0000313" key="7">
    <source>
        <dbReference type="EMBL" id="KAJ8602057.1"/>
    </source>
</evidence>
<dbReference type="AlphaFoldDB" id="A0AAD7UBT3"/>